<feature type="compositionally biased region" description="Low complexity" evidence="1">
    <location>
        <begin position="1196"/>
        <end position="1207"/>
    </location>
</feature>
<proteinExistence type="predicted"/>
<dbReference type="Gene3D" id="1.10.167.10">
    <property type="entry name" value="Regulator of G-protein Signalling 4, domain 2"/>
    <property type="match status" value="1"/>
</dbReference>
<dbReference type="PANTHER" id="PTHR10845:SF192">
    <property type="entry name" value="DOUBLE HIT, ISOFORM B"/>
    <property type="match status" value="1"/>
</dbReference>
<dbReference type="SUPFAM" id="SSF48097">
    <property type="entry name" value="Regulator of G-protein signaling, RGS"/>
    <property type="match status" value="1"/>
</dbReference>
<feature type="compositionally biased region" description="Basic and acidic residues" evidence="1">
    <location>
        <begin position="839"/>
        <end position="849"/>
    </location>
</feature>
<evidence type="ECO:0000313" key="3">
    <source>
        <dbReference type="EMBL" id="KXS16506.1"/>
    </source>
</evidence>
<sequence length="1247" mass="135393">MSDPPTHAGQNEEESTLMSRVMRPSLTGQGDRAQPQQTGHQTQPRNRIDAPSLGAVSFGNVGGEDAAEGAGEASSFLRPANFGTSFDPNSLDIIPGMASTASLRGGDGWQQHFSFAHSGIAIGQMDPIAPSMTSIPPSTATTASSAQTPQIALNVQPAVPAELARLMQTLSNRHDRLTNHIAAFLRITIRVPPKPTSGRLEPIVMQLSIPRSFTVEQLAHLIEAEYAFTYMLRRLPATPGAPEDATDLPAVLDVADDQDPIEVGLLYDTQGRALRFCDAVGEVLEMGDMIAVVDTFECKLSELVSIRATLYSQSLFVATTSIRQPPSTLSDFDLFHHSSSSGGATTASTLGIAPGSRDGSLADIAGANLLKESNAQKASVVTNESQSKEDGTGTAGVQNNVLNVPVPSVGLSVTTSQLPDPAAARATISRARSRSPSSVSAKLSVPSPDGQDGSRMRKASTAGALEEDLGKMKTDEERILAVVRNGVGLRWFGDYLLDCDAIESLLFWLDVQVFQGVEEGYAELYAKYIYYSYIRDGAPMMINVSAELRDSIPPPTHYHENFDAILCKTMFDDAAEQVYSVLRWHSMPEFVASEKWKKMLENMRADRAAYRNAALHPPYAKHFPPVFETLAALITTLENPLLQIRSVKSRSIMALDEPDGGDAPATEWTKEVILGKVMKRFFGTDADVVVGYYEKMRARVAAQRVRKVKKDKKLAKFFGERLANDVIVKQVSADRNGSSDSVLPDPAEFFAMSLQRRRTKAFLGTAIGTPPSPTSSAPSTSPRGHGRMSIESPVDGLAPQMKRKKMEKLSEFFGDRIDKKVLQEQNLVSSFDTASLAEEPSKEDQDRTDAPQTKDVAQKAPETVNNLTTKEKKILAGRAKKLRDVLGENIGEELIAKSVTEPQMLNLSLLATPTALTVPRSSSAASDFTSSDTASLSSPDDAVPSLNRSRSQRRQANEPLGPKEQRRKRLEKLESFLGERLDVKTLAEMEARRQLLLKKKVLSNKPMTAKDREVSLSKLFGQVIPPDLITGAEEAIVKHRASILGVSMIISDDNQLLDLLTTVANNGESDSRAAQAAAAAKRISMTASTSSGFADAASETEEDDELGPSLSKEQRAKKVAKLMKFFGEGADPSIIIEKTLFQDIETSIEEDVENPADRKALKEELEELRLEFRIRSKELRRSIDSQKDVLFNTFESAGVGSGSSSKAATDKHGHSDKLPTVFSQASIDQMGSADGAEGGRQRQEPPM</sequence>
<name>A0A139AI66_GONPJ</name>
<evidence type="ECO:0000313" key="4">
    <source>
        <dbReference type="Proteomes" id="UP000070544"/>
    </source>
</evidence>
<feature type="region of interest" description="Disordered" evidence="1">
    <location>
        <begin position="832"/>
        <end position="858"/>
    </location>
</feature>
<protein>
    <recommendedName>
        <fullName evidence="2">RGS domain-containing protein</fullName>
    </recommendedName>
</protein>
<feature type="region of interest" description="Disordered" evidence="1">
    <location>
        <begin position="920"/>
        <end position="968"/>
    </location>
</feature>
<feature type="compositionally biased region" description="Polar residues" evidence="1">
    <location>
        <begin position="375"/>
        <end position="385"/>
    </location>
</feature>
<feature type="region of interest" description="Disordered" evidence="1">
    <location>
        <begin position="1195"/>
        <end position="1247"/>
    </location>
</feature>
<dbReference type="SMART" id="SM00315">
    <property type="entry name" value="RGS"/>
    <property type="match status" value="1"/>
</dbReference>
<evidence type="ECO:0000259" key="2">
    <source>
        <dbReference type="PROSITE" id="PS50132"/>
    </source>
</evidence>
<feature type="compositionally biased region" description="Low complexity" evidence="1">
    <location>
        <begin position="921"/>
        <end position="942"/>
    </location>
</feature>
<dbReference type="EMBL" id="KQ965752">
    <property type="protein sequence ID" value="KXS16506.1"/>
    <property type="molecule type" value="Genomic_DNA"/>
</dbReference>
<feature type="region of interest" description="Disordered" evidence="1">
    <location>
        <begin position="375"/>
        <end position="400"/>
    </location>
</feature>
<dbReference type="AlphaFoldDB" id="A0A139AI66"/>
<dbReference type="PROSITE" id="PS50132">
    <property type="entry name" value="RGS"/>
    <property type="match status" value="1"/>
</dbReference>
<dbReference type="InterPro" id="IPR044926">
    <property type="entry name" value="RGS_subdomain_2"/>
</dbReference>
<dbReference type="OrthoDB" id="196547at2759"/>
<feature type="region of interest" description="Disordered" evidence="1">
    <location>
        <begin position="1090"/>
        <end position="1111"/>
    </location>
</feature>
<dbReference type="CDD" id="cd07440">
    <property type="entry name" value="RGS"/>
    <property type="match status" value="1"/>
</dbReference>
<dbReference type="Pfam" id="PF00615">
    <property type="entry name" value="RGS"/>
    <property type="match status" value="1"/>
</dbReference>
<dbReference type="InterPro" id="IPR036305">
    <property type="entry name" value="RGS_sf"/>
</dbReference>
<dbReference type="STRING" id="1344416.A0A139AI66"/>
<feature type="compositionally biased region" description="Basic and acidic residues" evidence="1">
    <location>
        <begin position="1208"/>
        <end position="1217"/>
    </location>
</feature>
<reference evidence="3 4" key="1">
    <citation type="journal article" date="2015" name="Genome Biol. Evol.">
        <title>Phylogenomic analyses indicate that early fungi evolved digesting cell walls of algal ancestors of land plants.</title>
        <authorList>
            <person name="Chang Y."/>
            <person name="Wang S."/>
            <person name="Sekimoto S."/>
            <person name="Aerts A.L."/>
            <person name="Choi C."/>
            <person name="Clum A."/>
            <person name="LaButti K.M."/>
            <person name="Lindquist E.A."/>
            <person name="Yee Ngan C."/>
            <person name="Ohm R.A."/>
            <person name="Salamov A.A."/>
            <person name="Grigoriev I.V."/>
            <person name="Spatafora J.W."/>
            <person name="Berbee M.L."/>
        </authorList>
    </citation>
    <scope>NUCLEOTIDE SEQUENCE [LARGE SCALE GENOMIC DNA]</scope>
    <source>
        <strain evidence="3 4">JEL478</strain>
    </source>
</reference>
<feature type="region of interest" description="Disordered" evidence="1">
    <location>
        <begin position="1"/>
        <end position="72"/>
    </location>
</feature>
<keyword evidence="4" id="KW-1185">Reference proteome</keyword>
<gene>
    <name evidence="3" type="ORF">M427DRAFT_69077</name>
</gene>
<feature type="domain" description="RGS" evidence="2">
    <location>
        <begin position="478"/>
        <end position="600"/>
    </location>
</feature>
<feature type="region of interest" description="Disordered" evidence="1">
    <location>
        <begin position="413"/>
        <end position="466"/>
    </location>
</feature>
<dbReference type="InterPro" id="IPR016137">
    <property type="entry name" value="RGS"/>
</dbReference>
<feature type="region of interest" description="Disordered" evidence="1">
    <location>
        <begin position="764"/>
        <end position="798"/>
    </location>
</feature>
<dbReference type="Proteomes" id="UP000070544">
    <property type="component" value="Unassembled WGS sequence"/>
</dbReference>
<evidence type="ECO:0000256" key="1">
    <source>
        <dbReference type="SAM" id="MobiDB-lite"/>
    </source>
</evidence>
<dbReference type="PANTHER" id="PTHR10845">
    <property type="entry name" value="REGULATOR OF G PROTEIN SIGNALING"/>
    <property type="match status" value="1"/>
</dbReference>
<organism evidence="3 4">
    <name type="scientific">Gonapodya prolifera (strain JEL478)</name>
    <name type="common">Monoblepharis prolifera</name>
    <dbReference type="NCBI Taxonomy" id="1344416"/>
    <lineage>
        <taxon>Eukaryota</taxon>
        <taxon>Fungi</taxon>
        <taxon>Fungi incertae sedis</taxon>
        <taxon>Chytridiomycota</taxon>
        <taxon>Chytridiomycota incertae sedis</taxon>
        <taxon>Monoblepharidomycetes</taxon>
        <taxon>Monoblepharidales</taxon>
        <taxon>Gonapodyaceae</taxon>
        <taxon>Gonapodya</taxon>
    </lineage>
</organism>
<feature type="compositionally biased region" description="Low complexity" evidence="1">
    <location>
        <begin position="421"/>
        <end position="448"/>
    </location>
</feature>
<accession>A0A139AI66</accession>
<feature type="compositionally biased region" description="Basic and acidic residues" evidence="1">
    <location>
        <begin position="1237"/>
        <end position="1247"/>
    </location>
</feature>
<feature type="compositionally biased region" description="Polar residues" evidence="1">
    <location>
        <begin position="34"/>
        <end position="45"/>
    </location>
</feature>